<evidence type="ECO:0000313" key="2">
    <source>
        <dbReference type="Proteomes" id="UP001172911"/>
    </source>
</evidence>
<comment type="caution">
    <text evidence="1">The sequence shown here is derived from an EMBL/GenBank/DDBJ whole genome shotgun (WGS) entry which is preliminary data.</text>
</comment>
<evidence type="ECO:0008006" key="3">
    <source>
        <dbReference type="Google" id="ProtNLM"/>
    </source>
</evidence>
<accession>A0AAW7ZGT9</accession>
<reference evidence="1" key="2">
    <citation type="submission" date="2023-03" db="EMBL/GenBank/DDBJ databases">
        <authorList>
            <person name="Zhang Z."/>
        </authorList>
    </citation>
    <scope>NUCLEOTIDE SEQUENCE</scope>
    <source>
        <strain evidence="1">DSA</strain>
    </source>
</reference>
<protein>
    <recommendedName>
        <fullName evidence="3">SipL SPOCS domain-containing protein</fullName>
    </recommendedName>
</protein>
<name>A0AAW7ZGT9_9FIRM</name>
<dbReference type="AlphaFoldDB" id="A0AAW7ZGT9"/>
<organism evidence="1 2">
    <name type="scientific">Desulforamulus aquiferis</name>
    <dbReference type="NCBI Taxonomy" id="1397668"/>
    <lineage>
        <taxon>Bacteria</taxon>
        <taxon>Bacillati</taxon>
        <taxon>Bacillota</taxon>
        <taxon>Clostridia</taxon>
        <taxon>Eubacteriales</taxon>
        <taxon>Peptococcaceae</taxon>
        <taxon>Desulforamulus</taxon>
    </lineage>
</organism>
<sequence>MDFKIPASVEDVVVKRIKTLVLLHKDKIIKFGEGVIPAPVGVEIDPKTGELTVPVEIVPVGEVVLNPKIVDSLLINEGFIKIKLIAYNQGPEPCSDAKTCVVKEATIPIQSYHDIEGICPDDHVQEKVEIKSISVMGIPDDSVSNSSGRKVNLIIKIILEVNLTICREEIIPVLSCGYL</sequence>
<evidence type="ECO:0000313" key="1">
    <source>
        <dbReference type="EMBL" id="MDO7788675.1"/>
    </source>
</evidence>
<keyword evidence="2" id="KW-1185">Reference proteome</keyword>
<proteinExistence type="predicted"/>
<gene>
    <name evidence="1" type="ORF">P6N53_15710</name>
</gene>
<dbReference type="EMBL" id="JARPTC010000023">
    <property type="protein sequence ID" value="MDO7788675.1"/>
    <property type="molecule type" value="Genomic_DNA"/>
</dbReference>
<dbReference type="Proteomes" id="UP001172911">
    <property type="component" value="Unassembled WGS sequence"/>
</dbReference>
<reference evidence="1" key="1">
    <citation type="journal article" date="2023" name="J. Hazard. Mater.">
        <title>Anaerobic biodegradation of pyrene and benzo[a]pyrene by a new sulfate-reducing Desulforamulus aquiferis strain DSA.</title>
        <authorList>
            <person name="Zhang Z."/>
            <person name="Sun J."/>
            <person name="Gong X."/>
            <person name="Wang C."/>
            <person name="Wang H."/>
        </authorList>
    </citation>
    <scope>NUCLEOTIDE SEQUENCE</scope>
    <source>
        <strain evidence="1">DSA</strain>
    </source>
</reference>